<reference evidence="2" key="1">
    <citation type="submission" date="2018-05" db="EMBL/GenBank/DDBJ databases">
        <authorList>
            <person name="Lanie J.A."/>
            <person name="Ng W.-L."/>
            <person name="Kazmierczak K.M."/>
            <person name="Andrzejewski T.M."/>
            <person name="Davidsen T.M."/>
            <person name="Wayne K.J."/>
            <person name="Tettelin H."/>
            <person name="Glass J.I."/>
            <person name="Rusch D."/>
            <person name="Podicherti R."/>
            <person name="Tsui H.-C.T."/>
            <person name="Winkler M.E."/>
        </authorList>
    </citation>
    <scope>NUCLEOTIDE SEQUENCE</scope>
</reference>
<accession>A0A383F175</accession>
<proteinExistence type="predicted"/>
<dbReference type="AlphaFoldDB" id="A0A383F175"/>
<organism evidence="2">
    <name type="scientific">marine metagenome</name>
    <dbReference type="NCBI Taxonomy" id="408172"/>
    <lineage>
        <taxon>unclassified sequences</taxon>
        <taxon>metagenomes</taxon>
        <taxon>ecological metagenomes</taxon>
    </lineage>
</organism>
<name>A0A383F175_9ZZZZ</name>
<protein>
    <submittedName>
        <fullName evidence="2">Uncharacterized protein</fullName>
    </submittedName>
</protein>
<evidence type="ECO:0000256" key="1">
    <source>
        <dbReference type="SAM" id="Phobius"/>
    </source>
</evidence>
<keyword evidence="1" id="KW-0812">Transmembrane</keyword>
<feature type="transmembrane region" description="Helical" evidence="1">
    <location>
        <begin position="61"/>
        <end position="83"/>
    </location>
</feature>
<evidence type="ECO:0000313" key="2">
    <source>
        <dbReference type="EMBL" id="SVE62185.1"/>
    </source>
</evidence>
<feature type="transmembrane region" description="Helical" evidence="1">
    <location>
        <begin position="33"/>
        <end position="49"/>
    </location>
</feature>
<feature type="non-terminal residue" evidence="2">
    <location>
        <position position="1"/>
    </location>
</feature>
<gene>
    <name evidence="2" type="ORF">METZ01_LOCUS515039</name>
</gene>
<keyword evidence="1" id="KW-1133">Transmembrane helix</keyword>
<sequence>RTLVVRFGRRFGLGLYLCGSCMALVVCPWREPSLTWTVWLLPVALFLSLRLHQAKSRGDYAVLLAGSAFLILAHGILAVAGLLN</sequence>
<dbReference type="EMBL" id="UINC01230170">
    <property type="protein sequence ID" value="SVE62185.1"/>
    <property type="molecule type" value="Genomic_DNA"/>
</dbReference>
<keyword evidence="1" id="KW-0472">Membrane</keyword>